<feature type="compositionally biased region" description="Basic and acidic residues" evidence="1">
    <location>
        <begin position="44"/>
        <end position="55"/>
    </location>
</feature>
<dbReference type="AlphaFoldDB" id="A0A9W4SVD5"/>
<reference evidence="2" key="1">
    <citation type="submission" date="2022-08" db="EMBL/GenBank/DDBJ databases">
        <authorList>
            <person name="Kallberg Y."/>
            <person name="Tangrot J."/>
            <person name="Rosling A."/>
        </authorList>
    </citation>
    <scope>NUCLEOTIDE SEQUENCE</scope>
    <source>
        <strain evidence="2">Wild A</strain>
    </source>
</reference>
<dbReference type="EMBL" id="CAMKVN010002859">
    <property type="protein sequence ID" value="CAI2182871.1"/>
    <property type="molecule type" value="Genomic_DNA"/>
</dbReference>
<evidence type="ECO:0000313" key="2">
    <source>
        <dbReference type="EMBL" id="CAI2182871.1"/>
    </source>
</evidence>
<dbReference type="Proteomes" id="UP001153678">
    <property type="component" value="Unassembled WGS sequence"/>
</dbReference>
<feature type="region of interest" description="Disordered" evidence="1">
    <location>
        <begin position="1"/>
        <end position="119"/>
    </location>
</feature>
<name>A0A9W4SVD5_9GLOM</name>
<dbReference type="OrthoDB" id="2424060at2759"/>
<feature type="compositionally biased region" description="Polar residues" evidence="1">
    <location>
        <begin position="56"/>
        <end position="115"/>
    </location>
</feature>
<keyword evidence="3" id="KW-1185">Reference proteome</keyword>
<comment type="caution">
    <text evidence="2">The sequence shown here is derived from an EMBL/GenBank/DDBJ whole genome shotgun (WGS) entry which is preliminary data.</text>
</comment>
<evidence type="ECO:0000256" key="1">
    <source>
        <dbReference type="SAM" id="MobiDB-lite"/>
    </source>
</evidence>
<gene>
    <name evidence="2" type="ORF">FWILDA_LOCUS10794</name>
</gene>
<protein>
    <submittedName>
        <fullName evidence="2">13492_t:CDS:1</fullName>
    </submittedName>
</protein>
<evidence type="ECO:0000313" key="3">
    <source>
        <dbReference type="Proteomes" id="UP001153678"/>
    </source>
</evidence>
<organism evidence="2 3">
    <name type="scientific">Funneliformis geosporum</name>
    <dbReference type="NCBI Taxonomy" id="1117311"/>
    <lineage>
        <taxon>Eukaryota</taxon>
        <taxon>Fungi</taxon>
        <taxon>Fungi incertae sedis</taxon>
        <taxon>Mucoromycota</taxon>
        <taxon>Glomeromycotina</taxon>
        <taxon>Glomeromycetes</taxon>
        <taxon>Glomerales</taxon>
        <taxon>Glomeraceae</taxon>
        <taxon>Funneliformis</taxon>
    </lineage>
</organism>
<proteinExistence type="predicted"/>
<accession>A0A9W4SVD5</accession>
<sequence length="238" mass="27001">MSGSPIRFNKSLQYDLKTPVNYIREKPPELTNLHESPKSTNSDEPLKLIDLDKPPKSTNSNEPPKSTNSDESPKSINSDESPKSTNSDKPPKSTNSDKPSKSINSDEPPKSTNSDEQYELPETDIYIQYLPNRIKELEVVVEIKSKLCPKCLTIDNLEKEGYYISLTFDEASKKRKKKDDSCKFTSDTKDQTIIHELSICPASEVSIDIPPEDSNMRKVLNQFHKLYYEIDNAEKNGN</sequence>